<proteinExistence type="inferred from homology"/>
<accession>B5ECV0</accession>
<feature type="domain" description="Acyl-CoA dehydrogenase/oxidase N-terminal" evidence="12">
    <location>
        <begin position="5"/>
        <end position="113"/>
    </location>
</feature>
<dbReference type="PANTHER" id="PTHR43884:SF12">
    <property type="entry name" value="ISOVALERYL-COA DEHYDROGENASE, MITOCHONDRIAL-RELATED"/>
    <property type="match status" value="1"/>
</dbReference>
<dbReference type="InterPro" id="IPR006089">
    <property type="entry name" value="Acyl-CoA_DH_CS"/>
</dbReference>
<dbReference type="InterPro" id="IPR013786">
    <property type="entry name" value="AcylCoA_DH/ox_N"/>
</dbReference>
<dbReference type="SUPFAM" id="SSF56645">
    <property type="entry name" value="Acyl-CoA dehydrogenase NM domain-like"/>
    <property type="match status" value="1"/>
</dbReference>
<dbReference type="SUPFAM" id="SSF47203">
    <property type="entry name" value="Acyl-CoA dehydrogenase C-terminal domain-like"/>
    <property type="match status" value="1"/>
</dbReference>
<dbReference type="Pfam" id="PF00441">
    <property type="entry name" value="Acyl-CoA_dh_1"/>
    <property type="match status" value="1"/>
</dbReference>
<comment type="cofactor">
    <cofactor evidence="1 9">
        <name>FAD</name>
        <dbReference type="ChEBI" id="CHEBI:57692"/>
    </cofactor>
</comment>
<evidence type="ECO:0000259" key="12">
    <source>
        <dbReference type="Pfam" id="PF02771"/>
    </source>
</evidence>
<evidence type="ECO:0000313" key="14">
    <source>
        <dbReference type="Proteomes" id="UP000008825"/>
    </source>
</evidence>
<dbReference type="EC" id="1.3.8.10" evidence="7"/>
<evidence type="ECO:0000256" key="1">
    <source>
        <dbReference type="ARBA" id="ARBA00001974"/>
    </source>
</evidence>
<evidence type="ECO:0000259" key="10">
    <source>
        <dbReference type="Pfam" id="PF00441"/>
    </source>
</evidence>
<dbReference type="Gene3D" id="1.10.540.10">
    <property type="entry name" value="Acyl-CoA dehydrogenase/oxidase, N-terminal domain"/>
    <property type="match status" value="1"/>
</dbReference>
<dbReference type="PANTHER" id="PTHR43884">
    <property type="entry name" value="ACYL-COA DEHYDROGENASE"/>
    <property type="match status" value="1"/>
</dbReference>
<dbReference type="HOGENOM" id="CLU_018204_0_2_7"/>
<dbReference type="RefSeq" id="WP_012532004.1">
    <property type="nucleotide sequence ID" value="NC_011146.1"/>
</dbReference>
<keyword evidence="6 9" id="KW-0560">Oxidoreductase</keyword>
<feature type="domain" description="Acyl-CoA dehydrogenase/oxidase C-terminal" evidence="10">
    <location>
        <begin position="228"/>
        <end position="378"/>
    </location>
</feature>
<keyword evidence="14" id="KW-1185">Reference proteome</keyword>
<evidence type="ECO:0000256" key="3">
    <source>
        <dbReference type="ARBA" id="ARBA00011881"/>
    </source>
</evidence>
<dbReference type="InterPro" id="IPR009100">
    <property type="entry name" value="AcylCoA_DH/oxidase_NM_dom_sf"/>
</dbReference>
<reference evidence="13 14" key="2">
    <citation type="journal article" date="2010" name="BMC Genomics">
        <title>The genome of Geobacter bemidjiensis, exemplar for the subsurface clade of Geobacter species that predominate in Fe(III)-reducing subsurface environments.</title>
        <authorList>
            <person name="Aklujkar M."/>
            <person name="Young N.D."/>
            <person name="Holmes D."/>
            <person name="Chavan M."/>
            <person name="Risso C."/>
            <person name="Kiss H.E."/>
            <person name="Han C.S."/>
            <person name="Land M.L."/>
            <person name="Lovley D.R."/>
        </authorList>
    </citation>
    <scope>NUCLEOTIDE SEQUENCE [LARGE SCALE GENOMIC DNA]</scope>
    <source>
        <strain evidence="14">ATCC BAA-1014 / DSM 16622 / JCM 12645 / Bem</strain>
    </source>
</reference>
<evidence type="ECO:0000256" key="4">
    <source>
        <dbReference type="ARBA" id="ARBA00022630"/>
    </source>
</evidence>
<dbReference type="FunFam" id="2.40.110.10:FF:000001">
    <property type="entry name" value="Acyl-CoA dehydrogenase, mitochondrial"/>
    <property type="match status" value="1"/>
</dbReference>
<organism evidence="13 14">
    <name type="scientific">Citrifermentans bemidjiense (strain ATCC BAA-1014 / DSM 16622 / JCM 12645 / Bem)</name>
    <name type="common">Geobacter bemidjiensis</name>
    <dbReference type="NCBI Taxonomy" id="404380"/>
    <lineage>
        <taxon>Bacteria</taxon>
        <taxon>Pseudomonadati</taxon>
        <taxon>Thermodesulfobacteriota</taxon>
        <taxon>Desulfuromonadia</taxon>
        <taxon>Geobacterales</taxon>
        <taxon>Geobacteraceae</taxon>
        <taxon>Citrifermentans</taxon>
    </lineage>
</organism>
<dbReference type="KEGG" id="gbm:Gbem_3575"/>
<dbReference type="FunFam" id="1.20.140.10:FF:000004">
    <property type="entry name" value="Acyl-CoA dehydrogenase FadE25"/>
    <property type="match status" value="1"/>
</dbReference>
<dbReference type="Pfam" id="PF02770">
    <property type="entry name" value="Acyl-CoA_dh_M"/>
    <property type="match status" value="1"/>
</dbReference>
<evidence type="ECO:0000256" key="6">
    <source>
        <dbReference type="ARBA" id="ARBA00023002"/>
    </source>
</evidence>
<evidence type="ECO:0000256" key="2">
    <source>
        <dbReference type="ARBA" id="ARBA00009347"/>
    </source>
</evidence>
<comment type="subunit">
    <text evidence="3">Homotetramer.</text>
</comment>
<reference evidence="13 14" key="1">
    <citation type="submission" date="2008-07" db="EMBL/GenBank/DDBJ databases">
        <title>Complete sequence of Geobacter bemidjiensis BEM.</title>
        <authorList>
            <consortium name="US DOE Joint Genome Institute"/>
            <person name="Lucas S."/>
            <person name="Copeland A."/>
            <person name="Lapidus A."/>
            <person name="Glavina del Rio T."/>
            <person name="Dalin E."/>
            <person name="Tice H."/>
            <person name="Bruce D."/>
            <person name="Goodwin L."/>
            <person name="Pitluck S."/>
            <person name="Kiss H."/>
            <person name="Brettin T."/>
            <person name="Detter J.C."/>
            <person name="Han C."/>
            <person name="Kuske C.R."/>
            <person name="Schmutz J."/>
            <person name="Larimer F."/>
            <person name="Land M."/>
            <person name="Hauser L."/>
            <person name="Kyrpides N."/>
            <person name="Lykidis A."/>
            <person name="Lovley D."/>
            <person name="Richardson P."/>
        </authorList>
    </citation>
    <scope>NUCLEOTIDE SEQUENCE [LARGE SCALE GENOMIC DNA]</scope>
    <source>
        <strain evidence="14">ATCC BAA-1014 / DSM 16622 / JCM 12645 / Bem</strain>
    </source>
</reference>
<dbReference type="EMBL" id="CP001124">
    <property type="protein sequence ID" value="ACH40567.1"/>
    <property type="molecule type" value="Genomic_DNA"/>
</dbReference>
<dbReference type="Pfam" id="PF02771">
    <property type="entry name" value="Acyl-CoA_dh_N"/>
    <property type="match status" value="1"/>
</dbReference>
<sequence length="380" mass="40950">MTQLTEEQKLTLDMVRDVVQREIAPRALELDENSLFPEHARDLFAQLELLNPLLPAEYGGSELGVTTLALVLEEISKACASTALLLIAQTDGMLPIIHGGSPELKQRFLPRFAGTSKLLTAIAATEPNAGSDLLAMKTRAEKKGDRYVINGQKCFITNGSVADVMVVYAYTAPDKGSKGISAFVVEKGTPGLVYGRNEHKMGMRGSINSELFFENMEIPAENLLGPEGTGFANLMQTLSTNRVFCAAQAVGIAQGALDIAMAHCRDRVQFGKPIAHLAPVQFMIADMATKVEAARLLTRQAARALDANDKSAVLYGSMAKTFASDSAMSVTTDAVQVLGGSGYMKENGVERMMRDAKLTQIYTGTNQITRMVAGRALLLQ</sequence>
<dbReference type="InterPro" id="IPR009075">
    <property type="entry name" value="AcylCo_DH/oxidase_C"/>
</dbReference>
<keyword evidence="4 9" id="KW-0285">Flavoprotein</keyword>
<evidence type="ECO:0000256" key="5">
    <source>
        <dbReference type="ARBA" id="ARBA00022827"/>
    </source>
</evidence>
<dbReference type="AlphaFoldDB" id="B5ECV0"/>
<feature type="domain" description="Acyl-CoA oxidase/dehydrogenase middle" evidence="11">
    <location>
        <begin position="121"/>
        <end position="216"/>
    </location>
</feature>
<dbReference type="InterPro" id="IPR037069">
    <property type="entry name" value="AcylCoA_DH/ox_N_sf"/>
</dbReference>
<protein>
    <recommendedName>
        <fullName evidence="8">Cyclohex-1-ene-1-carbonyl-CoA dehydrogenase</fullName>
        <ecNumber evidence="7">1.3.8.10</ecNumber>
    </recommendedName>
</protein>
<name>B5ECV0_CITBB</name>
<dbReference type="PROSITE" id="PS00073">
    <property type="entry name" value="ACYL_COA_DH_2"/>
    <property type="match status" value="1"/>
</dbReference>
<evidence type="ECO:0000256" key="9">
    <source>
        <dbReference type="RuleBase" id="RU362125"/>
    </source>
</evidence>
<dbReference type="Proteomes" id="UP000008825">
    <property type="component" value="Chromosome"/>
</dbReference>
<evidence type="ECO:0000259" key="11">
    <source>
        <dbReference type="Pfam" id="PF02770"/>
    </source>
</evidence>
<dbReference type="Gene3D" id="2.40.110.10">
    <property type="entry name" value="Butyryl-CoA Dehydrogenase, subunit A, domain 2"/>
    <property type="match status" value="1"/>
</dbReference>
<evidence type="ECO:0000256" key="8">
    <source>
        <dbReference type="ARBA" id="ARBA00072305"/>
    </source>
</evidence>
<dbReference type="PIRSF" id="PIRSF016578">
    <property type="entry name" value="HsaA"/>
    <property type="match status" value="1"/>
</dbReference>
<keyword evidence="5 9" id="KW-0274">FAD</keyword>
<evidence type="ECO:0000313" key="13">
    <source>
        <dbReference type="EMBL" id="ACH40567.1"/>
    </source>
</evidence>
<dbReference type="Gene3D" id="1.20.140.10">
    <property type="entry name" value="Butyryl-CoA Dehydrogenase, subunit A, domain 3"/>
    <property type="match status" value="1"/>
</dbReference>
<dbReference type="OrthoDB" id="9765339at2"/>
<gene>
    <name evidence="13" type="ordered locus">Gbem_3575</name>
</gene>
<dbReference type="InterPro" id="IPR046373">
    <property type="entry name" value="Acyl-CoA_Oxase/DH_mid-dom_sf"/>
</dbReference>
<dbReference type="GO" id="GO:0003995">
    <property type="term" value="F:acyl-CoA dehydrogenase activity"/>
    <property type="evidence" value="ECO:0007669"/>
    <property type="project" value="InterPro"/>
</dbReference>
<dbReference type="GO" id="GO:0050660">
    <property type="term" value="F:flavin adenine dinucleotide binding"/>
    <property type="evidence" value="ECO:0007669"/>
    <property type="project" value="InterPro"/>
</dbReference>
<dbReference type="eggNOG" id="COG1960">
    <property type="taxonomic scope" value="Bacteria"/>
</dbReference>
<dbReference type="InterPro" id="IPR036250">
    <property type="entry name" value="AcylCo_DH-like_C"/>
</dbReference>
<comment type="similarity">
    <text evidence="2 9">Belongs to the acyl-CoA dehydrogenase family.</text>
</comment>
<evidence type="ECO:0000256" key="7">
    <source>
        <dbReference type="ARBA" id="ARBA00066362"/>
    </source>
</evidence>
<dbReference type="STRING" id="404380.Gbem_3575"/>
<dbReference type="InterPro" id="IPR006091">
    <property type="entry name" value="Acyl-CoA_Oxase/DH_mid-dom"/>
</dbReference>